<feature type="transmembrane region" description="Helical" evidence="1">
    <location>
        <begin position="171"/>
        <end position="192"/>
    </location>
</feature>
<keyword evidence="1" id="KW-0472">Membrane</keyword>
<protein>
    <submittedName>
        <fullName evidence="3">CPBP family intramembrane metalloprotease</fullName>
    </submittedName>
</protein>
<proteinExistence type="predicted"/>
<dbReference type="RefSeq" id="WP_375094694.1">
    <property type="nucleotide sequence ID" value="NZ_JAROCE010000003.1"/>
</dbReference>
<keyword evidence="1" id="KW-0812">Transmembrane</keyword>
<comment type="caution">
    <text evidence="3">The sequence shown here is derived from an EMBL/GenBank/DDBJ whole genome shotgun (WGS) entry which is preliminary data.</text>
</comment>
<dbReference type="Proteomes" id="UP001630303">
    <property type="component" value="Unassembled WGS sequence"/>
</dbReference>
<evidence type="ECO:0000313" key="3">
    <source>
        <dbReference type="EMBL" id="MFM2721150.1"/>
    </source>
</evidence>
<dbReference type="EMBL" id="JAROCE010000003">
    <property type="protein sequence ID" value="MFM2721150.1"/>
    <property type="molecule type" value="Genomic_DNA"/>
</dbReference>
<gene>
    <name evidence="3" type="ORF">P5G46_11600</name>
</gene>
<organism evidence="3 4">
    <name type="scientific">Microbacterium mcarthurae</name>
    <dbReference type="NCBI Taxonomy" id="3035918"/>
    <lineage>
        <taxon>Bacteria</taxon>
        <taxon>Bacillati</taxon>
        <taxon>Actinomycetota</taxon>
        <taxon>Actinomycetes</taxon>
        <taxon>Micrococcales</taxon>
        <taxon>Microbacteriaceae</taxon>
        <taxon>Microbacterium</taxon>
    </lineage>
</organism>
<feature type="transmembrane region" description="Helical" evidence="1">
    <location>
        <begin position="34"/>
        <end position="55"/>
    </location>
</feature>
<feature type="transmembrane region" description="Helical" evidence="1">
    <location>
        <begin position="61"/>
        <end position="81"/>
    </location>
</feature>
<keyword evidence="1" id="KW-1133">Transmembrane helix</keyword>
<feature type="domain" description="CAAX prenyl protease 2/Lysostaphin resistance protein A-like" evidence="2">
    <location>
        <begin position="134"/>
        <end position="232"/>
    </location>
</feature>
<evidence type="ECO:0000313" key="4">
    <source>
        <dbReference type="Proteomes" id="UP001630303"/>
    </source>
</evidence>
<keyword evidence="3" id="KW-0378">Hydrolase</keyword>
<feature type="transmembrane region" description="Helical" evidence="1">
    <location>
        <begin position="137"/>
        <end position="164"/>
    </location>
</feature>
<feature type="transmembrane region" description="Helical" evidence="1">
    <location>
        <begin position="93"/>
        <end position="117"/>
    </location>
</feature>
<dbReference type="GO" id="GO:0008237">
    <property type="term" value="F:metallopeptidase activity"/>
    <property type="evidence" value="ECO:0007669"/>
    <property type="project" value="UniProtKB-KW"/>
</dbReference>
<sequence length="245" mass="25252">MPEPIAAPRSRGRRRHRAWREGGSSVARWDAEMLGWSIASLGAGVLAARAAALLLPPVPASIVATAVLWASLTLPAIWAFRRSRPRGLTAFRWVDAVIGVVWGILLRIAQGAFAAAAGQSAWPSAADLSSPVFIAEAAAATVIAPVVEEFFFRAVVVVGVYTIVHRLSGRVAAVVAALIVSTVLFVAAHGLVAPLAPADASSLALVGAVAGVCVLATGRIWPAILVHAVYNLTGIAVVVVATLAV</sequence>
<accession>A0ABW9GJZ2</accession>
<reference evidence="3 4" key="1">
    <citation type="submission" date="2023-03" db="EMBL/GenBank/DDBJ databases">
        <title>MT1 and MT2 Draft Genomes of Novel Species.</title>
        <authorList>
            <person name="Venkateswaran K."/>
        </authorList>
    </citation>
    <scope>NUCLEOTIDE SEQUENCE [LARGE SCALE GENOMIC DNA]</scope>
    <source>
        <strain evidence="3 4">IF8SW-P5</strain>
    </source>
</reference>
<dbReference type="InterPro" id="IPR003675">
    <property type="entry name" value="Rce1/LyrA-like_dom"/>
</dbReference>
<keyword evidence="3" id="KW-0482">Metalloprotease</keyword>
<name>A0ABW9GJZ2_9MICO</name>
<evidence type="ECO:0000256" key="1">
    <source>
        <dbReference type="SAM" id="Phobius"/>
    </source>
</evidence>
<keyword evidence="3" id="KW-0645">Protease</keyword>
<dbReference type="Pfam" id="PF02517">
    <property type="entry name" value="Rce1-like"/>
    <property type="match status" value="1"/>
</dbReference>
<evidence type="ECO:0000259" key="2">
    <source>
        <dbReference type="Pfam" id="PF02517"/>
    </source>
</evidence>
<keyword evidence="4" id="KW-1185">Reference proteome</keyword>
<feature type="transmembrane region" description="Helical" evidence="1">
    <location>
        <begin position="198"/>
        <end position="217"/>
    </location>
</feature>